<dbReference type="RefSeq" id="WP_380167096.1">
    <property type="nucleotide sequence ID" value="NZ_JBHTNU010000020.1"/>
</dbReference>
<proteinExistence type="predicted"/>
<comment type="caution">
    <text evidence="1">The sequence shown here is derived from an EMBL/GenBank/DDBJ whole genome shotgun (WGS) entry which is preliminary data.</text>
</comment>
<dbReference type="EMBL" id="JBHTNU010000020">
    <property type="protein sequence ID" value="MFD1428313.1"/>
    <property type="molecule type" value="Genomic_DNA"/>
</dbReference>
<organism evidence="1 2">
    <name type="scientific">Kroppenstedtia sanguinis</name>
    <dbReference type="NCBI Taxonomy" id="1380684"/>
    <lineage>
        <taxon>Bacteria</taxon>
        <taxon>Bacillati</taxon>
        <taxon>Bacillota</taxon>
        <taxon>Bacilli</taxon>
        <taxon>Bacillales</taxon>
        <taxon>Thermoactinomycetaceae</taxon>
        <taxon>Kroppenstedtia</taxon>
    </lineage>
</organism>
<evidence type="ECO:0008006" key="3">
    <source>
        <dbReference type="Google" id="ProtNLM"/>
    </source>
</evidence>
<protein>
    <recommendedName>
        <fullName evidence="3">Transcription factor zinc-finger domain-containing protein</fullName>
    </recommendedName>
</protein>
<reference evidence="2" key="1">
    <citation type="journal article" date="2019" name="Int. J. Syst. Evol. Microbiol.">
        <title>The Global Catalogue of Microorganisms (GCM) 10K type strain sequencing project: providing services to taxonomists for standard genome sequencing and annotation.</title>
        <authorList>
            <consortium name="The Broad Institute Genomics Platform"/>
            <consortium name="The Broad Institute Genome Sequencing Center for Infectious Disease"/>
            <person name="Wu L."/>
            <person name="Ma J."/>
        </authorList>
    </citation>
    <scope>NUCLEOTIDE SEQUENCE [LARGE SCALE GENOMIC DNA]</scope>
    <source>
        <strain evidence="2">S1</strain>
    </source>
</reference>
<name>A0ABW4CE54_9BACL</name>
<evidence type="ECO:0000313" key="2">
    <source>
        <dbReference type="Proteomes" id="UP001597282"/>
    </source>
</evidence>
<keyword evidence="2" id="KW-1185">Reference proteome</keyword>
<sequence>MGKEYLRCPNCKEGQIYLMEVEGVERGFYICSHCDLVWKRYWDLNVSLASEWQWLDYLKKIGISPSSMKITKKKPLVIVEEENPQPPFRKEYLLCPNCRGGYGIMERLSIKGLQEEIDVCDECDLAWIKGTALQGDGVGLLDEYIDEKGRPTDEKGRPTKAEITNRRRLIIMEEDQV</sequence>
<evidence type="ECO:0000313" key="1">
    <source>
        <dbReference type="EMBL" id="MFD1428313.1"/>
    </source>
</evidence>
<dbReference type="Proteomes" id="UP001597282">
    <property type="component" value="Unassembled WGS sequence"/>
</dbReference>
<gene>
    <name evidence="1" type="ORF">ACFQ4Y_15515</name>
</gene>
<accession>A0ABW4CE54</accession>